<sequence>MEFPSNRSVVASISKNPINTSIRAKELGANILELRIDLISEDPHRILRELKELGLPIIITNRMKKEGGAWSGSEEERIHELMSLIPYADAVDIELCAEKKDLVINEARRAGKKVIISTHDFQNTPDSETMTGFIRESFEKGADIAKLAVMPHSLDDVLRLLDVTLHSSGQVCAIAMGEIGKHSRVMAPLYGSVMTYGYVDIPVAPGQLRVDELRKMLEILSIHP</sequence>
<feature type="binding site" evidence="4">
    <location>
        <position position="12"/>
    </location>
    <ligand>
        <name>3-dehydroquinate</name>
        <dbReference type="ChEBI" id="CHEBI:32364"/>
    </ligand>
</feature>
<comment type="subunit">
    <text evidence="4">Homodimer.</text>
</comment>
<dbReference type="GO" id="GO:0046279">
    <property type="term" value="P:3,4-dihydroxybenzoate biosynthetic process"/>
    <property type="evidence" value="ECO:0007669"/>
    <property type="project" value="TreeGrafter"/>
</dbReference>
<evidence type="ECO:0000313" key="6">
    <source>
        <dbReference type="Proteomes" id="UP000050360"/>
    </source>
</evidence>
<dbReference type="UniPathway" id="UPA00053">
    <property type="reaction ID" value="UER00086"/>
</dbReference>
<dbReference type="EC" id="4.2.1.10" evidence="4"/>
<keyword evidence="3 4" id="KW-0704">Schiff base</keyword>
<dbReference type="InterPro" id="IPR050146">
    <property type="entry name" value="Type-I_3-dehydroquinase"/>
</dbReference>
<feature type="binding site" evidence="4">
    <location>
        <position position="62"/>
    </location>
    <ligand>
        <name>3-dehydroquinate</name>
        <dbReference type="ChEBI" id="CHEBI:32364"/>
    </ligand>
</feature>
<evidence type="ECO:0000256" key="2">
    <source>
        <dbReference type="ARBA" id="ARBA00023239"/>
    </source>
</evidence>
<dbReference type="Proteomes" id="UP000050360">
    <property type="component" value="Unassembled WGS sequence"/>
</dbReference>
<dbReference type="InterPro" id="IPR001381">
    <property type="entry name" value="DHquinase_I"/>
</dbReference>
<dbReference type="PANTHER" id="PTHR43699">
    <property type="entry name" value="3-DEHYDROQUINATE DEHYDRATASE"/>
    <property type="match status" value="1"/>
</dbReference>
<evidence type="ECO:0000256" key="4">
    <source>
        <dbReference type="HAMAP-Rule" id="MF_00214"/>
    </source>
</evidence>
<feature type="binding site" evidence="4">
    <location>
        <position position="207"/>
    </location>
    <ligand>
        <name>3-dehydroquinate</name>
        <dbReference type="ChEBI" id="CHEBI:32364"/>
    </ligand>
</feature>
<keyword evidence="4" id="KW-0057">Aromatic amino acid biosynthesis</keyword>
<proteinExistence type="inferred from homology"/>
<comment type="function">
    <text evidence="4">Involved in the third step of the chorismate pathway, which leads to the biosynthesis of aromatic amino acids. Catalyzes the cis-dehydration of 3-dehydroquinate (DHQ) and introduces the first double bond of the aromatic ring to yield 3-dehydroshikimate.</text>
</comment>
<evidence type="ECO:0000256" key="1">
    <source>
        <dbReference type="ARBA" id="ARBA00001864"/>
    </source>
</evidence>
<comment type="caution">
    <text evidence="5">The sequence shown here is derived from an EMBL/GenBank/DDBJ whole genome shotgun (WGS) entry which is preliminary data.</text>
</comment>
<keyword evidence="4" id="KW-0028">Amino-acid biosynthesis</keyword>
<dbReference type="SUPFAM" id="SSF51569">
    <property type="entry name" value="Aldolase"/>
    <property type="match status" value="1"/>
</dbReference>
<dbReference type="PATRIC" id="fig|1719120.3.peg.4194"/>
<protein>
    <recommendedName>
        <fullName evidence="4">3-dehydroquinate dehydratase</fullName>
        <shortName evidence="4">3-dehydroquinase</shortName>
        <ecNumber evidence="4">4.2.1.10</ecNumber>
    </recommendedName>
    <alternativeName>
        <fullName evidence="4">Type I DHQase</fullName>
    </alternativeName>
    <alternativeName>
        <fullName evidence="4">Type I dehydroquinase</fullName>
        <shortName evidence="4">DHQ1</shortName>
    </alternativeName>
</protein>
<evidence type="ECO:0000313" key="5">
    <source>
        <dbReference type="EMBL" id="KPQ41607.1"/>
    </source>
</evidence>
<dbReference type="GO" id="GO:0003855">
    <property type="term" value="F:3-dehydroquinate dehydratase activity"/>
    <property type="evidence" value="ECO:0007669"/>
    <property type="project" value="UniProtKB-UniRule"/>
</dbReference>
<dbReference type="NCBIfam" id="TIGR01093">
    <property type="entry name" value="aroD"/>
    <property type="match status" value="1"/>
</dbReference>
<dbReference type="CDD" id="cd00502">
    <property type="entry name" value="DHQase_I"/>
    <property type="match status" value="1"/>
</dbReference>
<dbReference type="Pfam" id="PF01487">
    <property type="entry name" value="DHquinase_I"/>
    <property type="match status" value="1"/>
</dbReference>
<comment type="similarity">
    <text evidence="4">Belongs to the type-I 3-dehydroquinase family.</text>
</comment>
<dbReference type="PANTHER" id="PTHR43699:SF1">
    <property type="entry name" value="3-DEHYDROQUINATE DEHYDRATASE"/>
    <property type="match status" value="1"/>
</dbReference>
<dbReference type="EMBL" id="LKCM01000333">
    <property type="protein sequence ID" value="KPQ41607.1"/>
    <property type="molecule type" value="Genomic_DNA"/>
</dbReference>
<accession>A0A0P8AC28</accession>
<gene>
    <name evidence="4 5" type="primary">aroD</name>
    <name evidence="5" type="ORF">MPEBLZ_03854</name>
</gene>
<dbReference type="GO" id="GO:0009423">
    <property type="term" value="P:chorismate biosynthetic process"/>
    <property type="evidence" value="ECO:0007669"/>
    <property type="project" value="UniProtKB-UniRule"/>
</dbReference>
<name>A0A0P8AC28_9EURY</name>
<dbReference type="AlphaFoldDB" id="A0A0P8AC28"/>
<evidence type="ECO:0000256" key="3">
    <source>
        <dbReference type="ARBA" id="ARBA00023270"/>
    </source>
</evidence>
<feature type="active site" description="Proton donor/acceptor" evidence="4">
    <location>
        <position position="119"/>
    </location>
</feature>
<organism evidence="5 6">
    <name type="scientific">Candidatus Methanoperedens nitratireducens</name>
    <dbReference type="NCBI Taxonomy" id="1392998"/>
    <lineage>
        <taxon>Archaea</taxon>
        <taxon>Methanobacteriati</taxon>
        <taxon>Methanobacteriota</taxon>
        <taxon>Stenosarchaea group</taxon>
        <taxon>Methanomicrobia</taxon>
        <taxon>Methanosarcinales</taxon>
        <taxon>ANME-2 cluster</taxon>
        <taxon>Candidatus Methanoperedentaceae</taxon>
        <taxon>Candidatus Methanoperedens</taxon>
    </lineage>
</organism>
<dbReference type="GO" id="GO:0009073">
    <property type="term" value="P:aromatic amino acid family biosynthetic process"/>
    <property type="evidence" value="ECO:0007669"/>
    <property type="project" value="UniProtKB-KW"/>
</dbReference>
<feature type="active site" description="Schiff-base intermediate with substrate" evidence="4">
    <location>
        <position position="146"/>
    </location>
</feature>
<dbReference type="Gene3D" id="3.20.20.70">
    <property type="entry name" value="Aldolase class I"/>
    <property type="match status" value="1"/>
</dbReference>
<comment type="catalytic activity">
    <reaction evidence="1 4">
        <text>3-dehydroquinate = 3-dehydroshikimate + H2O</text>
        <dbReference type="Rhea" id="RHEA:21096"/>
        <dbReference type="ChEBI" id="CHEBI:15377"/>
        <dbReference type="ChEBI" id="CHEBI:16630"/>
        <dbReference type="ChEBI" id="CHEBI:32364"/>
        <dbReference type="EC" id="4.2.1.10"/>
    </reaction>
</comment>
<keyword evidence="2 4" id="KW-0456">Lyase</keyword>
<comment type="caution">
    <text evidence="4">Lacks conserved residue(s) required for the propagation of feature annotation.</text>
</comment>
<dbReference type="InterPro" id="IPR013785">
    <property type="entry name" value="Aldolase_TIM"/>
</dbReference>
<dbReference type="GO" id="GO:0008652">
    <property type="term" value="P:amino acid biosynthetic process"/>
    <property type="evidence" value="ECO:0007669"/>
    <property type="project" value="UniProtKB-KW"/>
</dbReference>
<feature type="binding site" evidence="4">
    <location>
        <begin position="33"/>
        <end position="35"/>
    </location>
    <ligand>
        <name>3-dehydroquinate</name>
        <dbReference type="ChEBI" id="CHEBI:32364"/>
    </ligand>
</feature>
<feature type="binding site" evidence="4">
    <location>
        <position position="184"/>
    </location>
    <ligand>
        <name>3-dehydroquinate</name>
        <dbReference type="ChEBI" id="CHEBI:32364"/>
    </ligand>
</feature>
<comment type="pathway">
    <text evidence="4">Metabolic intermediate biosynthesis; chorismate biosynthesis; chorismate from D-erythrose 4-phosphate and phosphoenolpyruvate: step 3/7.</text>
</comment>
<dbReference type="HAMAP" id="MF_00214">
    <property type="entry name" value="AroD"/>
    <property type="match status" value="1"/>
</dbReference>
<reference evidence="5 6" key="1">
    <citation type="submission" date="2015-09" db="EMBL/GenBank/DDBJ databases">
        <title>A metagenomics-based metabolic model of nitrate-dependent anaerobic oxidation of methane by Methanoperedens-like archaea.</title>
        <authorList>
            <person name="Arshad A."/>
            <person name="Speth D.R."/>
            <person name="De Graaf R.M."/>
            <person name="Op Den Camp H.J."/>
            <person name="Jetten M.S."/>
            <person name="Welte C.U."/>
        </authorList>
    </citation>
    <scope>NUCLEOTIDE SEQUENCE [LARGE SCALE GENOMIC DNA]</scope>
</reference>